<proteinExistence type="predicted"/>
<accession>A0A3B0VP38</accession>
<dbReference type="PANTHER" id="PTHR33162:SF1">
    <property type="entry name" value="SEC-INDEPENDENT PROTEIN TRANSLOCASE PROTEIN TATA, CHLOROPLASTIC"/>
    <property type="match status" value="1"/>
</dbReference>
<dbReference type="Pfam" id="PF02416">
    <property type="entry name" value="TatA_B_E"/>
    <property type="match status" value="1"/>
</dbReference>
<dbReference type="GO" id="GO:0043953">
    <property type="term" value="P:protein transport by the Tat complex"/>
    <property type="evidence" value="ECO:0007669"/>
    <property type="project" value="InterPro"/>
</dbReference>
<reference evidence="10" key="1">
    <citation type="submission" date="2018-06" db="EMBL/GenBank/DDBJ databases">
        <authorList>
            <person name="Zhirakovskaya E."/>
        </authorList>
    </citation>
    <scope>NUCLEOTIDE SEQUENCE</scope>
</reference>
<keyword evidence="9" id="KW-0175">Coiled coil</keyword>
<keyword evidence="2" id="KW-0813">Transport</keyword>
<keyword evidence="4" id="KW-0812">Transmembrane</keyword>
<dbReference type="NCBIfam" id="TIGR01410">
    <property type="entry name" value="tatB"/>
    <property type="match status" value="1"/>
</dbReference>
<dbReference type="InterPro" id="IPR003369">
    <property type="entry name" value="TatA/B/E"/>
</dbReference>
<evidence type="ECO:0000256" key="1">
    <source>
        <dbReference type="ARBA" id="ARBA00004167"/>
    </source>
</evidence>
<feature type="coiled-coil region" evidence="9">
    <location>
        <begin position="40"/>
        <end position="89"/>
    </location>
</feature>
<dbReference type="GO" id="GO:0016020">
    <property type="term" value="C:membrane"/>
    <property type="evidence" value="ECO:0007669"/>
    <property type="project" value="UniProtKB-SubCell"/>
</dbReference>
<name>A0A3B0VP38_9ZZZZ</name>
<keyword evidence="7" id="KW-0811">Translocation</keyword>
<evidence type="ECO:0000256" key="3">
    <source>
        <dbReference type="ARBA" id="ARBA00022475"/>
    </source>
</evidence>
<dbReference type="Gene3D" id="1.20.5.3310">
    <property type="match status" value="1"/>
</dbReference>
<sequence length="102" mass="11519">MFDVGFSEMFMILVIALIVIGPERLPAVAKKVGKFIGKAKRSFENIKREVQSELETEELNKRLAENNILQDTKDVVSEISDELKNIAKKGNEKIPETKDLNS</sequence>
<dbReference type="PRINTS" id="PR01506">
    <property type="entry name" value="TATBPROTEIN"/>
</dbReference>
<keyword evidence="3" id="KW-1003">Cell membrane</keyword>
<keyword evidence="5" id="KW-0653">Protein transport</keyword>
<evidence type="ECO:0000256" key="4">
    <source>
        <dbReference type="ARBA" id="ARBA00022692"/>
    </source>
</evidence>
<dbReference type="InterPro" id="IPR018448">
    <property type="entry name" value="TatB"/>
</dbReference>
<evidence type="ECO:0000256" key="6">
    <source>
        <dbReference type="ARBA" id="ARBA00022989"/>
    </source>
</evidence>
<dbReference type="GO" id="GO:0008320">
    <property type="term" value="F:protein transmembrane transporter activity"/>
    <property type="evidence" value="ECO:0007669"/>
    <property type="project" value="InterPro"/>
</dbReference>
<evidence type="ECO:0000256" key="5">
    <source>
        <dbReference type="ARBA" id="ARBA00022927"/>
    </source>
</evidence>
<dbReference type="PANTHER" id="PTHR33162">
    <property type="entry name" value="SEC-INDEPENDENT PROTEIN TRANSLOCASE PROTEIN TATA, CHLOROPLASTIC"/>
    <property type="match status" value="1"/>
</dbReference>
<protein>
    <submittedName>
        <fullName evidence="10">Twin-arginine translocation protein TatB</fullName>
    </submittedName>
</protein>
<evidence type="ECO:0000256" key="7">
    <source>
        <dbReference type="ARBA" id="ARBA00023010"/>
    </source>
</evidence>
<dbReference type="AlphaFoldDB" id="A0A3B0VP38"/>
<evidence type="ECO:0000313" key="10">
    <source>
        <dbReference type="EMBL" id="VAW38619.1"/>
    </source>
</evidence>
<evidence type="ECO:0000256" key="8">
    <source>
        <dbReference type="ARBA" id="ARBA00023136"/>
    </source>
</evidence>
<comment type="subcellular location">
    <subcellularLocation>
        <location evidence="1">Membrane</location>
        <topology evidence="1">Single-pass membrane protein</topology>
    </subcellularLocation>
</comment>
<dbReference type="EMBL" id="UOEW01000210">
    <property type="protein sequence ID" value="VAW38619.1"/>
    <property type="molecule type" value="Genomic_DNA"/>
</dbReference>
<evidence type="ECO:0000256" key="2">
    <source>
        <dbReference type="ARBA" id="ARBA00022448"/>
    </source>
</evidence>
<keyword evidence="6" id="KW-1133">Transmembrane helix</keyword>
<gene>
    <name evidence="10" type="ORF">MNBD_GAMMA01-150</name>
</gene>
<evidence type="ECO:0000256" key="9">
    <source>
        <dbReference type="SAM" id="Coils"/>
    </source>
</evidence>
<organism evidence="10">
    <name type="scientific">hydrothermal vent metagenome</name>
    <dbReference type="NCBI Taxonomy" id="652676"/>
    <lineage>
        <taxon>unclassified sequences</taxon>
        <taxon>metagenomes</taxon>
        <taxon>ecological metagenomes</taxon>
    </lineage>
</organism>
<keyword evidence="8" id="KW-0472">Membrane</keyword>